<protein>
    <submittedName>
        <fullName evidence="1">Uncharacterized protein</fullName>
    </submittedName>
</protein>
<evidence type="ECO:0000313" key="1">
    <source>
        <dbReference type="EMBL" id="KAH6933755.1"/>
    </source>
</evidence>
<comment type="caution">
    <text evidence="1">The sequence shown here is derived from an EMBL/GenBank/DDBJ whole genome shotgun (WGS) entry which is preliminary data.</text>
</comment>
<keyword evidence="2" id="KW-1185">Reference proteome</keyword>
<name>A0ACB7SGQ9_HYAAI</name>
<dbReference type="Proteomes" id="UP000821845">
    <property type="component" value="Chromosome 4"/>
</dbReference>
<dbReference type="EMBL" id="CM023484">
    <property type="protein sequence ID" value="KAH6933755.1"/>
    <property type="molecule type" value="Genomic_DNA"/>
</dbReference>
<gene>
    <name evidence="1" type="ORF">HPB50_017941</name>
</gene>
<evidence type="ECO:0000313" key="2">
    <source>
        <dbReference type="Proteomes" id="UP000821845"/>
    </source>
</evidence>
<reference evidence="1" key="1">
    <citation type="submission" date="2020-05" db="EMBL/GenBank/DDBJ databases">
        <title>Large-scale comparative analyses of tick genomes elucidate their genetic diversity and vector capacities.</title>
        <authorList>
            <person name="Jia N."/>
            <person name="Wang J."/>
            <person name="Shi W."/>
            <person name="Du L."/>
            <person name="Sun Y."/>
            <person name="Zhan W."/>
            <person name="Jiang J."/>
            <person name="Wang Q."/>
            <person name="Zhang B."/>
            <person name="Ji P."/>
            <person name="Sakyi L.B."/>
            <person name="Cui X."/>
            <person name="Yuan T."/>
            <person name="Jiang B."/>
            <person name="Yang W."/>
            <person name="Lam T.T.-Y."/>
            <person name="Chang Q."/>
            <person name="Ding S."/>
            <person name="Wang X."/>
            <person name="Zhu J."/>
            <person name="Ruan X."/>
            <person name="Zhao L."/>
            <person name="Wei J."/>
            <person name="Que T."/>
            <person name="Du C."/>
            <person name="Cheng J."/>
            <person name="Dai P."/>
            <person name="Han X."/>
            <person name="Huang E."/>
            <person name="Gao Y."/>
            <person name="Liu J."/>
            <person name="Shao H."/>
            <person name="Ye R."/>
            <person name="Li L."/>
            <person name="Wei W."/>
            <person name="Wang X."/>
            <person name="Wang C."/>
            <person name="Yang T."/>
            <person name="Huo Q."/>
            <person name="Li W."/>
            <person name="Guo W."/>
            <person name="Chen H."/>
            <person name="Zhou L."/>
            <person name="Ni X."/>
            <person name="Tian J."/>
            <person name="Zhou Y."/>
            <person name="Sheng Y."/>
            <person name="Liu T."/>
            <person name="Pan Y."/>
            <person name="Xia L."/>
            <person name="Li J."/>
            <person name="Zhao F."/>
            <person name="Cao W."/>
        </authorList>
    </citation>
    <scope>NUCLEOTIDE SEQUENCE</scope>
    <source>
        <strain evidence="1">Hyas-2018</strain>
    </source>
</reference>
<proteinExistence type="predicted"/>
<sequence length="240" mass="26630">MTDADAAASTGVGTPTEKSTERKEDATDLSQKKTLDNGGWFTAKYHNSRLIAVPQTGSEAADKLAPSQPKRRKEKLPPLPKTDFKVIIRPKNGLNISQLSTHQMAWALTKACGNPNMCNEGNLLIRLRNGSDIAIISTPNMEAANAVHSISSLRFGASDYAETEESSTAEKRRSTRWSQQCRRLWPCPETLVQQGLQFNIQVPIDFENAVEVEIRVQDQAGSRNKKETTKEAHKQEGRKQ</sequence>
<accession>A0ACB7SGQ9</accession>
<organism evidence="1 2">
    <name type="scientific">Hyalomma asiaticum</name>
    <name type="common">Tick</name>
    <dbReference type="NCBI Taxonomy" id="266040"/>
    <lineage>
        <taxon>Eukaryota</taxon>
        <taxon>Metazoa</taxon>
        <taxon>Ecdysozoa</taxon>
        <taxon>Arthropoda</taxon>
        <taxon>Chelicerata</taxon>
        <taxon>Arachnida</taxon>
        <taxon>Acari</taxon>
        <taxon>Parasitiformes</taxon>
        <taxon>Ixodida</taxon>
        <taxon>Ixodoidea</taxon>
        <taxon>Ixodidae</taxon>
        <taxon>Hyalomminae</taxon>
        <taxon>Hyalomma</taxon>
    </lineage>
</organism>